<dbReference type="InterPro" id="IPR000485">
    <property type="entry name" value="AsnC-type_HTH_dom"/>
</dbReference>
<evidence type="ECO:0000256" key="2">
    <source>
        <dbReference type="ARBA" id="ARBA00023125"/>
    </source>
</evidence>
<comment type="caution">
    <text evidence="5">The sequence shown here is derived from an EMBL/GenBank/DDBJ whole genome shotgun (WGS) entry which is preliminary data.</text>
</comment>
<dbReference type="GO" id="GO:0043200">
    <property type="term" value="P:response to amino acid"/>
    <property type="evidence" value="ECO:0007669"/>
    <property type="project" value="TreeGrafter"/>
</dbReference>
<organism evidence="5 6">
    <name type="scientific">Pelagibius litoralis</name>
    <dbReference type="NCBI Taxonomy" id="374515"/>
    <lineage>
        <taxon>Bacteria</taxon>
        <taxon>Pseudomonadati</taxon>
        <taxon>Pseudomonadota</taxon>
        <taxon>Alphaproteobacteria</taxon>
        <taxon>Rhodospirillales</taxon>
        <taxon>Rhodovibrionaceae</taxon>
        <taxon>Pelagibius</taxon>
    </lineage>
</organism>
<protein>
    <submittedName>
        <fullName evidence="5">Lrp/AsnC family transcriptional regulator</fullName>
    </submittedName>
</protein>
<evidence type="ECO:0000313" key="5">
    <source>
        <dbReference type="EMBL" id="NIA68605.1"/>
    </source>
</evidence>
<keyword evidence="2" id="KW-0238">DNA-binding</keyword>
<dbReference type="Pfam" id="PF13404">
    <property type="entry name" value="HTH_AsnC-type"/>
    <property type="match status" value="1"/>
</dbReference>
<name>A0A967C4H3_9PROT</name>
<accession>A0A967C4H3</accession>
<keyword evidence="6" id="KW-1185">Reference proteome</keyword>
<dbReference type="Gene3D" id="3.30.70.920">
    <property type="match status" value="1"/>
</dbReference>
<dbReference type="AlphaFoldDB" id="A0A967C4H3"/>
<keyword evidence="3" id="KW-0804">Transcription</keyword>
<dbReference type="InterPro" id="IPR036390">
    <property type="entry name" value="WH_DNA-bd_sf"/>
</dbReference>
<evidence type="ECO:0000256" key="1">
    <source>
        <dbReference type="ARBA" id="ARBA00023015"/>
    </source>
</evidence>
<dbReference type="PROSITE" id="PS50956">
    <property type="entry name" value="HTH_ASNC_2"/>
    <property type="match status" value="1"/>
</dbReference>
<dbReference type="SUPFAM" id="SSF46785">
    <property type="entry name" value="Winged helix' DNA-binding domain"/>
    <property type="match status" value="1"/>
</dbReference>
<dbReference type="PANTHER" id="PTHR30154">
    <property type="entry name" value="LEUCINE-RESPONSIVE REGULATORY PROTEIN"/>
    <property type="match status" value="1"/>
</dbReference>
<dbReference type="Gene3D" id="1.10.10.10">
    <property type="entry name" value="Winged helix-like DNA-binding domain superfamily/Winged helix DNA-binding domain"/>
    <property type="match status" value="1"/>
</dbReference>
<dbReference type="PANTHER" id="PTHR30154:SF34">
    <property type="entry name" value="TRANSCRIPTIONAL REGULATOR AZLB"/>
    <property type="match status" value="1"/>
</dbReference>
<dbReference type="RefSeq" id="WP_167223367.1">
    <property type="nucleotide sequence ID" value="NZ_JAAQPH010000005.1"/>
</dbReference>
<dbReference type="EMBL" id="JAAQPH010000005">
    <property type="protein sequence ID" value="NIA68605.1"/>
    <property type="molecule type" value="Genomic_DNA"/>
</dbReference>
<dbReference type="GO" id="GO:0043565">
    <property type="term" value="F:sequence-specific DNA binding"/>
    <property type="evidence" value="ECO:0007669"/>
    <property type="project" value="InterPro"/>
</dbReference>
<dbReference type="Proteomes" id="UP000761264">
    <property type="component" value="Unassembled WGS sequence"/>
</dbReference>
<dbReference type="InterPro" id="IPR019888">
    <property type="entry name" value="Tscrpt_reg_AsnC-like"/>
</dbReference>
<evidence type="ECO:0000313" key="6">
    <source>
        <dbReference type="Proteomes" id="UP000761264"/>
    </source>
</evidence>
<dbReference type="PRINTS" id="PR00033">
    <property type="entry name" value="HTHASNC"/>
</dbReference>
<gene>
    <name evidence="5" type="ORF">HBA54_08375</name>
</gene>
<reference evidence="5" key="1">
    <citation type="submission" date="2020-03" db="EMBL/GenBank/DDBJ databases">
        <title>Genome of Pelagibius litoralis DSM 21314T.</title>
        <authorList>
            <person name="Wang G."/>
        </authorList>
    </citation>
    <scope>NUCLEOTIDE SEQUENCE</scope>
    <source>
        <strain evidence="5">DSM 21314</strain>
    </source>
</reference>
<dbReference type="SUPFAM" id="SSF54909">
    <property type="entry name" value="Dimeric alpha+beta barrel"/>
    <property type="match status" value="1"/>
</dbReference>
<dbReference type="InterPro" id="IPR019887">
    <property type="entry name" value="Tscrpt_reg_AsnC/Lrp_C"/>
</dbReference>
<sequence length="155" mass="17417">MDDLDQFDVALLDQLQRDNRQTSEALAAAVGLSATACQRRMKRLREAGYIAADVSVLDPAKVGRRTTFIVQVDLARGRADIVDGFKRDMQKIPEVQQCYYVTGEADFILVVVARDLAHYEQLTRRLFYGNNVIGKFHTQVVMDSVKLGLTIPLEV</sequence>
<feature type="domain" description="HTH asnC-type" evidence="4">
    <location>
        <begin position="4"/>
        <end position="65"/>
    </location>
</feature>
<dbReference type="Pfam" id="PF01037">
    <property type="entry name" value="AsnC_trans_reg"/>
    <property type="match status" value="1"/>
</dbReference>
<evidence type="ECO:0000256" key="3">
    <source>
        <dbReference type="ARBA" id="ARBA00023163"/>
    </source>
</evidence>
<proteinExistence type="predicted"/>
<dbReference type="InterPro" id="IPR036388">
    <property type="entry name" value="WH-like_DNA-bd_sf"/>
</dbReference>
<dbReference type="GO" id="GO:0005829">
    <property type="term" value="C:cytosol"/>
    <property type="evidence" value="ECO:0007669"/>
    <property type="project" value="TreeGrafter"/>
</dbReference>
<dbReference type="InterPro" id="IPR011008">
    <property type="entry name" value="Dimeric_a/b-barrel"/>
</dbReference>
<dbReference type="SMART" id="SM00344">
    <property type="entry name" value="HTH_ASNC"/>
    <property type="match status" value="1"/>
</dbReference>
<keyword evidence="1" id="KW-0805">Transcription regulation</keyword>
<evidence type="ECO:0000259" key="4">
    <source>
        <dbReference type="PROSITE" id="PS50956"/>
    </source>
</evidence>